<accession>A0A1I5MU51</accession>
<sequence length="44" mass="5095">MKIKALLPIESYCIVKHLFLILPNSTRGTIVGVIKDYSKWETFQ</sequence>
<name>A0A1I5MU51_9BACT</name>
<reference evidence="1 2" key="1">
    <citation type="submission" date="2016-10" db="EMBL/GenBank/DDBJ databases">
        <authorList>
            <person name="de Groot N.N."/>
        </authorList>
    </citation>
    <scope>NUCLEOTIDE SEQUENCE [LARGE SCALE GENOMIC DNA]</scope>
    <source>
        <strain evidence="2">E92,LMG 26720,CCM 7988</strain>
    </source>
</reference>
<evidence type="ECO:0000313" key="2">
    <source>
        <dbReference type="Proteomes" id="UP000199306"/>
    </source>
</evidence>
<proteinExistence type="predicted"/>
<dbReference type="AlphaFoldDB" id="A0A1I5MU51"/>
<keyword evidence="2" id="KW-1185">Reference proteome</keyword>
<dbReference type="EMBL" id="FOXH01000001">
    <property type="protein sequence ID" value="SFP12561.1"/>
    <property type="molecule type" value="Genomic_DNA"/>
</dbReference>
<protein>
    <submittedName>
        <fullName evidence="1">Uncharacterized protein</fullName>
    </submittedName>
</protein>
<dbReference type="Proteomes" id="UP000199306">
    <property type="component" value="Unassembled WGS sequence"/>
</dbReference>
<evidence type="ECO:0000313" key="1">
    <source>
        <dbReference type="EMBL" id="SFP12561.1"/>
    </source>
</evidence>
<gene>
    <name evidence="1" type="ORF">SAMN04515674_101431</name>
</gene>
<organism evidence="1 2">
    <name type="scientific">Pseudarcicella hirudinis</name>
    <dbReference type="NCBI Taxonomy" id="1079859"/>
    <lineage>
        <taxon>Bacteria</taxon>
        <taxon>Pseudomonadati</taxon>
        <taxon>Bacteroidota</taxon>
        <taxon>Cytophagia</taxon>
        <taxon>Cytophagales</taxon>
        <taxon>Flectobacillaceae</taxon>
        <taxon>Pseudarcicella</taxon>
    </lineage>
</organism>
<dbReference type="STRING" id="1079859.SAMN04515674_101431"/>